<feature type="domain" description="L,D-TPase catalytic" evidence="8">
    <location>
        <begin position="343"/>
        <end position="466"/>
    </location>
</feature>
<dbReference type="GO" id="GO:0018104">
    <property type="term" value="P:peptidoglycan-protein cross-linking"/>
    <property type="evidence" value="ECO:0007669"/>
    <property type="project" value="TreeGrafter"/>
</dbReference>
<dbReference type="UniPathway" id="UPA00219"/>
<evidence type="ECO:0000256" key="6">
    <source>
        <dbReference type="PROSITE-ProRule" id="PRU01373"/>
    </source>
</evidence>
<dbReference type="GO" id="GO:0071555">
    <property type="term" value="P:cell wall organization"/>
    <property type="evidence" value="ECO:0007669"/>
    <property type="project" value="UniProtKB-UniRule"/>
</dbReference>
<dbReference type="EMBL" id="LHUG01000003">
    <property type="protein sequence ID" value="PAB01460.1"/>
    <property type="molecule type" value="Genomic_DNA"/>
</dbReference>
<dbReference type="CDD" id="cd16913">
    <property type="entry name" value="YkuD_like"/>
    <property type="match status" value="1"/>
</dbReference>
<evidence type="ECO:0000259" key="8">
    <source>
        <dbReference type="PROSITE" id="PS52029"/>
    </source>
</evidence>
<comment type="pathway">
    <text evidence="1 6">Cell wall biogenesis; peptidoglycan biosynthesis.</text>
</comment>
<dbReference type="SUPFAM" id="SSF143985">
    <property type="entry name" value="L,D-transpeptidase pre-catalytic domain-like"/>
    <property type="match status" value="1"/>
</dbReference>
<dbReference type="Gene3D" id="2.40.440.10">
    <property type="entry name" value="L,D-transpeptidase catalytic domain-like"/>
    <property type="match status" value="1"/>
</dbReference>
<keyword evidence="5 6" id="KW-0961">Cell wall biogenesis/degradation</keyword>
<dbReference type="Pfam" id="PF03734">
    <property type="entry name" value="YkuD"/>
    <property type="match status" value="1"/>
</dbReference>
<dbReference type="Proteomes" id="UP000216797">
    <property type="component" value="Unassembled WGS sequence"/>
</dbReference>
<dbReference type="Gene3D" id="3.10.20.800">
    <property type="match status" value="1"/>
</dbReference>
<reference evidence="9 10" key="1">
    <citation type="submission" date="2015-08" db="EMBL/GenBank/DDBJ databases">
        <title>Enterococcus genome sequence.</title>
        <authorList>
            <person name="Acedo J.Z."/>
            <person name="Vederas J.C."/>
        </authorList>
    </citation>
    <scope>NUCLEOTIDE SEQUENCE [LARGE SCALE GENOMIC DNA]</scope>
    <source>
        <strain evidence="9 10">49</strain>
    </source>
</reference>
<evidence type="ECO:0000256" key="2">
    <source>
        <dbReference type="ARBA" id="ARBA00022679"/>
    </source>
</evidence>
<evidence type="ECO:0000256" key="1">
    <source>
        <dbReference type="ARBA" id="ARBA00004752"/>
    </source>
</evidence>
<dbReference type="InterPro" id="IPR022029">
    <property type="entry name" value="YoaR-like_PG-bd"/>
</dbReference>
<name>A0A267HV60_9ENTE</name>
<dbReference type="SUPFAM" id="SSF141523">
    <property type="entry name" value="L,D-transpeptidase catalytic domain-like"/>
    <property type="match status" value="1"/>
</dbReference>
<evidence type="ECO:0000313" key="9">
    <source>
        <dbReference type="EMBL" id="PAB01460.1"/>
    </source>
</evidence>
<evidence type="ECO:0000313" key="10">
    <source>
        <dbReference type="Proteomes" id="UP000216797"/>
    </source>
</evidence>
<evidence type="ECO:0000256" key="4">
    <source>
        <dbReference type="ARBA" id="ARBA00022984"/>
    </source>
</evidence>
<dbReference type="PANTHER" id="PTHR30582">
    <property type="entry name" value="L,D-TRANSPEPTIDASE"/>
    <property type="match status" value="1"/>
</dbReference>
<dbReference type="PROSITE" id="PS52029">
    <property type="entry name" value="LD_TPASE"/>
    <property type="match status" value="1"/>
</dbReference>
<keyword evidence="7" id="KW-0175">Coiled coil</keyword>
<dbReference type="InterPro" id="IPR005490">
    <property type="entry name" value="LD_TPept_cat_dom"/>
</dbReference>
<dbReference type="InterPro" id="IPR050979">
    <property type="entry name" value="LD-transpeptidase"/>
</dbReference>
<dbReference type="InterPro" id="IPR038063">
    <property type="entry name" value="Transpep_catalytic_dom"/>
</dbReference>
<dbReference type="PANTHER" id="PTHR30582:SF33">
    <property type="entry name" value="EXPORTED PROTEIN"/>
    <property type="match status" value="1"/>
</dbReference>
<keyword evidence="4 6" id="KW-0573">Peptidoglycan synthesis</keyword>
<keyword evidence="2" id="KW-0808">Transferase</keyword>
<organism evidence="9 10">
    <name type="scientific">Enterococcus canintestini</name>
    <dbReference type="NCBI Taxonomy" id="317010"/>
    <lineage>
        <taxon>Bacteria</taxon>
        <taxon>Bacillati</taxon>
        <taxon>Bacillota</taxon>
        <taxon>Bacilli</taxon>
        <taxon>Lactobacillales</taxon>
        <taxon>Enterococcaceae</taxon>
        <taxon>Enterococcus</taxon>
    </lineage>
</organism>
<dbReference type="GO" id="GO:0016740">
    <property type="term" value="F:transferase activity"/>
    <property type="evidence" value="ECO:0007669"/>
    <property type="project" value="UniProtKB-KW"/>
</dbReference>
<evidence type="ECO:0000256" key="5">
    <source>
        <dbReference type="ARBA" id="ARBA00023316"/>
    </source>
</evidence>
<evidence type="ECO:0000256" key="7">
    <source>
        <dbReference type="SAM" id="Coils"/>
    </source>
</evidence>
<dbReference type="InterPro" id="IPR038054">
    <property type="entry name" value="LD_TPept-like_central_sf"/>
</dbReference>
<dbReference type="GO" id="GO:0071972">
    <property type="term" value="F:peptidoglycan L,D-transpeptidase activity"/>
    <property type="evidence" value="ECO:0007669"/>
    <property type="project" value="TreeGrafter"/>
</dbReference>
<keyword evidence="10" id="KW-1185">Reference proteome</keyword>
<dbReference type="RefSeq" id="WP_095006032.1">
    <property type="nucleotide sequence ID" value="NZ_LHUG01000003.1"/>
</dbReference>
<feature type="coiled-coil region" evidence="7">
    <location>
        <begin position="131"/>
        <end position="158"/>
    </location>
</feature>
<proteinExistence type="predicted"/>
<gene>
    <name evidence="9" type="ORF">AKL21_03115</name>
</gene>
<feature type="active site" description="Proton donor/acceptor" evidence="6">
    <location>
        <position position="421"/>
    </location>
</feature>
<keyword evidence="3 6" id="KW-0133">Cell shape</keyword>
<comment type="caution">
    <text evidence="9">The sequence shown here is derived from an EMBL/GenBank/DDBJ whole genome shotgun (WGS) entry which is preliminary data.</text>
</comment>
<dbReference type="AlphaFoldDB" id="A0A267HV60"/>
<dbReference type="GO" id="GO:0008360">
    <property type="term" value="P:regulation of cell shape"/>
    <property type="evidence" value="ECO:0007669"/>
    <property type="project" value="UniProtKB-UniRule"/>
</dbReference>
<accession>A0A267HV60</accession>
<feature type="active site" description="Nucleophile" evidence="6">
    <location>
        <position position="442"/>
    </location>
</feature>
<protein>
    <recommendedName>
        <fullName evidence="8">L,D-TPase catalytic domain-containing protein</fullName>
    </recommendedName>
</protein>
<dbReference type="GO" id="GO:0005576">
    <property type="term" value="C:extracellular region"/>
    <property type="evidence" value="ECO:0007669"/>
    <property type="project" value="TreeGrafter"/>
</dbReference>
<evidence type="ECO:0000256" key="3">
    <source>
        <dbReference type="ARBA" id="ARBA00022960"/>
    </source>
</evidence>
<sequence>MTRASRHKKHTKVILAIFLALLVIAGGAYAVRSFHYSDHFLPNTKINETDIANLTVKQANEKLKGAADEQTFDIQDNGQNWQSIKKVDLGLKTDYTKDLEKIKDAQNRWKWGVAYVFADSDDKLDGIAVDQTQLDSAIKTIETQLNDLNKNRTKTKDATLTKGADGFTITPEVEGNSINVAAVVADIKKSVSSNKDNLELTDYTEKPKVTANDTNLQDELNALNKVAQVQANYSINGTDFQIPTETIMDWLEYKDGKVTLNKEKVTNYVTDLGKQYNTSSNPTTFKSTRRGNVTVPDGTLSWTIQTDQEVAALTEQLMKGEDFTRSPIVQGSATADKPLVGNTYIEVDLENQHMWYYKDGTVALETDIVSGKPKTPTPAGVFYVWDKARDETLRGKNDDGTKYASPVDYWMPIDWTGVGIHDSDWQPAYGGDLWKTRGSHGCINTPPDVMAKLYNMVETGTPVLVF</sequence>
<dbReference type="Pfam" id="PF12229">
    <property type="entry name" value="PG_binding_4"/>
    <property type="match status" value="2"/>
</dbReference>